<dbReference type="InterPro" id="IPR055356">
    <property type="entry name" value="ZP-N"/>
</dbReference>
<dbReference type="PANTHER" id="PTHR14002">
    <property type="entry name" value="ENDOGLIN/TGF-BETA RECEPTOR TYPE III"/>
    <property type="match status" value="1"/>
</dbReference>
<dbReference type="Gene3D" id="2.60.40.4100">
    <property type="entry name" value="Zona pellucida, ZP-C domain"/>
    <property type="match status" value="1"/>
</dbReference>
<keyword evidence="2" id="KW-1015">Disulfide bond</keyword>
<dbReference type="InterPro" id="IPR001507">
    <property type="entry name" value="ZP_dom"/>
</dbReference>
<evidence type="ECO:0000256" key="3">
    <source>
        <dbReference type="ARBA" id="ARBA00023180"/>
    </source>
</evidence>
<dbReference type="Ensembl" id="ENSPKIT00000030593.1">
    <property type="protein sequence ID" value="ENSPKIP00000006565.1"/>
    <property type="gene ID" value="ENSPKIG00000022794.1"/>
</dbReference>
<feature type="transmembrane region" description="Helical" evidence="4">
    <location>
        <begin position="670"/>
        <end position="691"/>
    </location>
</feature>
<dbReference type="PRINTS" id="PR00023">
    <property type="entry name" value="ZPELLUCIDA"/>
</dbReference>
<dbReference type="Pfam" id="PF23344">
    <property type="entry name" value="ZP-N"/>
    <property type="match status" value="1"/>
</dbReference>
<evidence type="ECO:0000313" key="7">
    <source>
        <dbReference type="Ensembl" id="ENSPKIP00000006565.1"/>
    </source>
</evidence>
<feature type="signal peptide" evidence="5">
    <location>
        <begin position="1"/>
        <end position="18"/>
    </location>
</feature>
<evidence type="ECO:0000256" key="2">
    <source>
        <dbReference type="ARBA" id="ARBA00023157"/>
    </source>
</evidence>
<dbReference type="AlphaFoldDB" id="A0A3B3QLW6"/>
<dbReference type="SMART" id="SM00241">
    <property type="entry name" value="ZP"/>
    <property type="match status" value="1"/>
</dbReference>
<name>A0A3B3QLW6_9TELE</name>
<dbReference type="InterPro" id="IPR042235">
    <property type="entry name" value="ZP-C_dom"/>
</dbReference>
<dbReference type="RefSeq" id="XP_023675544.1">
    <property type="nucleotide sequence ID" value="XM_023819776.2"/>
</dbReference>
<keyword evidence="8" id="KW-1185">Reference proteome</keyword>
<dbReference type="InterPro" id="IPR055355">
    <property type="entry name" value="ZP-C"/>
</dbReference>
<dbReference type="PROSITE" id="PS51034">
    <property type="entry name" value="ZP_2"/>
    <property type="match status" value="1"/>
</dbReference>
<organism evidence="7 8">
    <name type="scientific">Paramormyrops kingsleyae</name>
    <dbReference type="NCBI Taxonomy" id="1676925"/>
    <lineage>
        <taxon>Eukaryota</taxon>
        <taxon>Metazoa</taxon>
        <taxon>Chordata</taxon>
        <taxon>Craniata</taxon>
        <taxon>Vertebrata</taxon>
        <taxon>Euteleostomi</taxon>
        <taxon>Actinopterygii</taxon>
        <taxon>Neopterygii</taxon>
        <taxon>Teleostei</taxon>
        <taxon>Osteoglossocephala</taxon>
        <taxon>Osteoglossomorpha</taxon>
        <taxon>Osteoglossiformes</taxon>
        <taxon>Mormyridae</taxon>
        <taxon>Paramormyrops</taxon>
    </lineage>
</organism>
<dbReference type="Gene3D" id="2.60.40.3210">
    <property type="entry name" value="Zona pellucida, ZP-N domain"/>
    <property type="match status" value="1"/>
</dbReference>
<reference evidence="7" key="2">
    <citation type="submission" date="2025-09" db="UniProtKB">
        <authorList>
            <consortium name="Ensembl"/>
        </authorList>
    </citation>
    <scope>IDENTIFICATION</scope>
</reference>
<evidence type="ECO:0000313" key="8">
    <source>
        <dbReference type="Proteomes" id="UP000261540"/>
    </source>
</evidence>
<keyword evidence="4" id="KW-0472">Membrane</keyword>
<accession>A0A3B3QLW6</accession>
<sequence length="714" mass="79581">MAASVVLLAGFFVAQCLSQDFHGGLMTFMPARTDQDGTVLMSFVYKESYGAQCQHQFSWVCDSGDCGQIVFSEVGDADEDTSDLGLWCQSEGYILMNSSSDKPYSLRESGCCWASNVNGASNWTLITYIDGGKRSDTQYMNRPPVITITPTIRIPQNCNSTLQFLTYDPDGDNVACRYPYCESCNQRPDFFLDEQNCDLYINGSSSLGMHVFDMVVEDYPTEIITLSYNDGETSVRNPGSMPLSQLPLQFSIQIDQPLESCIPGDVIPQFLSPTPAKGDVLYTVVGSPIQFTVRAQAASSVIYDFQISGPLNMTKTFHSYSYGIAEMEVNWEAQDPDLHKYVPFCFTAETNISQSEMRCIVVIVIKSTLQKGEAEVSCLQNTISITLKKSAMKDLEITNLRLKDSSCSLTSNESYIMATVSMNSCGTELEDTGDYIVFKNELYSVEDPDAVITRKGFVRIPFSCSYPKVAQVMASFKTYKSDFVFTESAFGSFSYSFDFYTDNTFTTKNATSTYPLEVQLMDMVFLGINAYSDLPRVQLFVESCKATPDDNCDNPLYYDIIKNGCIEDQTVVVYKSNDTQFNFEIEAFKFNGDYNEVYISCFVILCETDSPNSRCSQGCMQKPVLRRRRQASVETERHYISQGPLRFKPASRSSDPSDHGSKSVSITTKYTIGFVGLFLITILVLAVVMVCKAKTRKHKAISQNALLSNTGSEG</sequence>
<dbReference type="Proteomes" id="UP000261540">
    <property type="component" value="Unplaced"/>
</dbReference>
<dbReference type="GeneTree" id="ENSGT00940000163723"/>
<dbReference type="OrthoDB" id="10063988at2759"/>
<keyword evidence="4" id="KW-1133">Transmembrane helix</keyword>
<keyword evidence="4" id="KW-0812">Transmembrane</keyword>
<keyword evidence="3" id="KW-0325">Glycoprotein</keyword>
<reference evidence="7" key="1">
    <citation type="submission" date="2025-08" db="UniProtKB">
        <authorList>
            <consortium name="Ensembl"/>
        </authorList>
    </citation>
    <scope>IDENTIFICATION</scope>
</reference>
<proteinExistence type="predicted"/>
<evidence type="ECO:0000256" key="4">
    <source>
        <dbReference type="SAM" id="Phobius"/>
    </source>
</evidence>
<keyword evidence="1 5" id="KW-0732">Signal</keyword>
<dbReference type="Pfam" id="PF00100">
    <property type="entry name" value="Zona_pellucida"/>
    <property type="match status" value="1"/>
</dbReference>
<evidence type="ECO:0000256" key="5">
    <source>
        <dbReference type="SAM" id="SignalP"/>
    </source>
</evidence>
<feature type="chain" id="PRO_5017209584" evidence="5">
    <location>
        <begin position="19"/>
        <end position="714"/>
    </location>
</feature>
<dbReference type="PANTHER" id="PTHR14002:SF59">
    <property type="entry name" value="CUB AND ZONA PELLUCIDA-LIKE DOMAIN-CONTAINING PROTEIN 1-RELATED"/>
    <property type="match status" value="1"/>
</dbReference>
<dbReference type="KEGG" id="pki:111848061"/>
<evidence type="ECO:0000259" key="6">
    <source>
        <dbReference type="PROSITE" id="PS51034"/>
    </source>
</evidence>
<dbReference type="InterPro" id="IPR048290">
    <property type="entry name" value="ZP_chr"/>
</dbReference>
<protein>
    <submittedName>
        <fullName evidence="7">Uncharacterized LOC111848061</fullName>
    </submittedName>
</protein>
<dbReference type="GeneID" id="111848061"/>
<evidence type="ECO:0000256" key="1">
    <source>
        <dbReference type="ARBA" id="ARBA00022729"/>
    </source>
</evidence>
<feature type="domain" description="ZP" evidence="6">
    <location>
        <begin position="377"/>
        <end position="622"/>
    </location>
</feature>